<dbReference type="Proteomes" id="UP000887574">
    <property type="component" value="Unplaced"/>
</dbReference>
<dbReference type="AlphaFoldDB" id="A0A915CLR0"/>
<proteinExistence type="predicted"/>
<dbReference type="Gene3D" id="4.10.400.10">
    <property type="entry name" value="Low-density Lipoprotein Receptor"/>
    <property type="match status" value="1"/>
</dbReference>
<evidence type="ECO:0000313" key="4">
    <source>
        <dbReference type="WBParaSite" id="jg10310"/>
    </source>
</evidence>
<evidence type="ECO:0000256" key="2">
    <source>
        <dbReference type="PROSITE-ProRule" id="PRU00124"/>
    </source>
</evidence>
<dbReference type="SUPFAM" id="SSF57424">
    <property type="entry name" value="LDL receptor-like module"/>
    <property type="match status" value="1"/>
</dbReference>
<evidence type="ECO:0000313" key="3">
    <source>
        <dbReference type="Proteomes" id="UP000887574"/>
    </source>
</evidence>
<dbReference type="SMART" id="SM00192">
    <property type="entry name" value="LDLa"/>
    <property type="match status" value="1"/>
</dbReference>
<feature type="disulfide bond" evidence="2">
    <location>
        <begin position="69"/>
        <end position="84"/>
    </location>
</feature>
<protein>
    <submittedName>
        <fullName evidence="4">Low-density lipoprotein receptor domain class A</fullName>
    </submittedName>
</protein>
<dbReference type="PROSITE" id="PS50068">
    <property type="entry name" value="LDLRA_2"/>
    <property type="match status" value="1"/>
</dbReference>
<dbReference type="Pfam" id="PF00057">
    <property type="entry name" value="Ldl_recept_a"/>
    <property type="match status" value="1"/>
</dbReference>
<keyword evidence="1 2" id="KW-1015">Disulfide bond</keyword>
<evidence type="ECO:0000256" key="1">
    <source>
        <dbReference type="ARBA" id="ARBA00023157"/>
    </source>
</evidence>
<dbReference type="WBParaSite" id="jg10310">
    <property type="protein sequence ID" value="jg10310"/>
    <property type="gene ID" value="jg10310"/>
</dbReference>
<dbReference type="InterPro" id="IPR036055">
    <property type="entry name" value="LDL_receptor-like_sf"/>
</dbReference>
<dbReference type="CDD" id="cd00112">
    <property type="entry name" value="LDLa"/>
    <property type="match status" value="1"/>
</dbReference>
<accession>A0A915CLR0</accession>
<reference evidence="4" key="1">
    <citation type="submission" date="2022-11" db="UniProtKB">
        <authorList>
            <consortium name="WormBaseParasite"/>
        </authorList>
    </citation>
    <scope>IDENTIFICATION</scope>
</reference>
<organism evidence="3 4">
    <name type="scientific">Ditylenchus dipsaci</name>
    <dbReference type="NCBI Taxonomy" id="166011"/>
    <lineage>
        <taxon>Eukaryota</taxon>
        <taxon>Metazoa</taxon>
        <taxon>Ecdysozoa</taxon>
        <taxon>Nematoda</taxon>
        <taxon>Chromadorea</taxon>
        <taxon>Rhabditida</taxon>
        <taxon>Tylenchina</taxon>
        <taxon>Tylenchomorpha</taxon>
        <taxon>Sphaerularioidea</taxon>
        <taxon>Anguinidae</taxon>
        <taxon>Anguininae</taxon>
        <taxon>Ditylenchus</taxon>
    </lineage>
</organism>
<dbReference type="InterPro" id="IPR002172">
    <property type="entry name" value="LDrepeatLR_classA_rpt"/>
</dbReference>
<name>A0A915CLR0_9BILA</name>
<comment type="caution">
    <text evidence="2">Lacks conserved residue(s) required for the propagation of feature annotation.</text>
</comment>
<keyword evidence="3" id="KW-1185">Reference proteome</keyword>
<sequence>MQMNSPAFEFTAYEFTADEFTVAPKYSHPALTFVAEYPEGEDENNCSSCADGAFHCSADSRCLEDVRRCDGMKNCSDGQDEQSCSCEADHNVFVSSGIARSLLTSIRFPMTTTSAQKTALTKSGSVT</sequence>